<name>A0A397V9X7_9GLOM</name>
<evidence type="ECO:0000256" key="1">
    <source>
        <dbReference type="SAM" id="MobiDB-lite"/>
    </source>
</evidence>
<dbReference type="Proteomes" id="UP000266673">
    <property type="component" value="Unassembled WGS sequence"/>
</dbReference>
<proteinExistence type="predicted"/>
<evidence type="ECO:0000313" key="3">
    <source>
        <dbReference type="Proteomes" id="UP000266673"/>
    </source>
</evidence>
<sequence>MREQLPNPIRFLIDHIASWVEDSVLMLKAIRKKIIKCKQGRVGNGKSEWQYILNCSKIIAKLRESGLGDIEEFSDIPQSDLPENETTDIPIFNKADKQKNLTQALFDYMVKKAEAPVASISGTSETSKTSNLPEPKIVERSQKDQLETSKLPEPIELISRVVPDMPPKETVSFKSINEVSFAILISRA</sequence>
<feature type="compositionally biased region" description="Basic and acidic residues" evidence="1">
    <location>
        <begin position="136"/>
        <end position="146"/>
    </location>
</feature>
<reference evidence="2 3" key="1">
    <citation type="submission" date="2018-06" db="EMBL/GenBank/DDBJ databases">
        <title>Comparative genomics reveals the genomic features of Rhizophagus irregularis, R. cerebriforme, R. diaphanum and Gigaspora rosea, and their symbiotic lifestyle signature.</title>
        <authorList>
            <person name="Morin E."/>
            <person name="San Clemente H."/>
            <person name="Chen E.C.H."/>
            <person name="De La Providencia I."/>
            <person name="Hainaut M."/>
            <person name="Kuo A."/>
            <person name="Kohler A."/>
            <person name="Murat C."/>
            <person name="Tang N."/>
            <person name="Roy S."/>
            <person name="Loubradou J."/>
            <person name="Henrissat B."/>
            <person name="Grigoriev I.V."/>
            <person name="Corradi N."/>
            <person name="Roux C."/>
            <person name="Martin F.M."/>
        </authorList>
    </citation>
    <scope>NUCLEOTIDE SEQUENCE [LARGE SCALE GENOMIC DNA]</scope>
    <source>
        <strain evidence="2 3">DAOM 194757</strain>
    </source>
</reference>
<evidence type="ECO:0000313" key="2">
    <source>
        <dbReference type="EMBL" id="RIB16086.1"/>
    </source>
</evidence>
<dbReference type="OrthoDB" id="2399431at2759"/>
<feature type="compositionally biased region" description="Polar residues" evidence="1">
    <location>
        <begin position="120"/>
        <end position="132"/>
    </location>
</feature>
<dbReference type="EMBL" id="QKWP01000703">
    <property type="protein sequence ID" value="RIB16086.1"/>
    <property type="molecule type" value="Genomic_DNA"/>
</dbReference>
<keyword evidence="3" id="KW-1185">Reference proteome</keyword>
<organism evidence="2 3">
    <name type="scientific">Gigaspora rosea</name>
    <dbReference type="NCBI Taxonomy" id="44941"/>
    <lineage>
        <taxon>Eukaryota</taxon>
        <taxon>Fungi</taxon>
        <taxon>Fungi incertae sedis</taxon>
        <taxon>Mucoromycota</taxon>
        <taxon>Glomeromycotina</taxon>
        <taxon>Glomeromycetes</taxon>
        <taxon>Diversisporales</taxon>
        <taxon>Gigasporaceae</taxon>
        <taxon>Gigaspora</taxon>
    </lineage>
</organism>
<dbReference type="AlphaFoldDB" id="A0A397V9X7"/>
<protein>
    <submittedName>
        <fullName evidence="2">Uncharacterized protein</fullName>
    </submittedName>
</protein>
<comment type="caution">
    <text evidence="2">The sequence shown here is derived from an EMBL/GenBank/DDBJ whole genome shotgun (WGS) entry which is preliminary data.</text>
</comment>
<dbReference type="STRING" id="44941.A0A397V9X7"/>
<accession>A0A397V9X7</accession>
<gene>
    <name evidence="2" type="ORF">C2G38_2190954</name>
</gene>
<feature type="region of interest" description="Disordered" evidence="1">
    <location>
        <begin position="120"/>
        <end position="146"/>
    </location>
</feature>